<dbReference type="Proteomes" id="UP000192602">
    <property type="component" value="Unassembled WGS sequence"/>
</dbReference>
<dbReference type="SFLD" id="SFLDG01135">
    <property type="entry name" value="C1.5.6:_HAD__Beta-PGM__Phospha"/>
    <property type="match status" value="1"/>
</dbReference>
<evidence type="ECO:0000256" key="3">
    <source>
        <dbReference type="ARBA" id="ARBA00006171"/>
    </source>
</evidence>
<reference evidence="6" key="1">
    <citation type="submission" date="2017-04" db="EMBL/GenBank/DDBJ databases">
        <authorList>
            <person name="Varghese N."/>
            <person name="Submissions S."/>
        </authorList>
    </citation>
    <scope>NUCLEOTIDE SEQUENCE [LARGE SCALE GENOMIC DNA]</scope>
    <source>
        <strain evidence="6">DSM 16512</strain>
    </source>
</reference>
<evidence type="ECO:0000313" key="5">
    <source>
        <dbReference type="EMBL" id="SMC08442.1"/>
    </source>
</evidence>
<dbReference type="SFLD" id="SFLDG01129">
    <property type="entry name" value="C1.5:_HAD__Beta-PGM__Phosphata"/>
    <property type="match status" value="1"/>
</dbReference>
<dbReference type="RefSeq" id="WP_084274728.1">
    <property type="nucleotide sequence ID" value="NZ_AP026671.1"/>
</dbReference>
<dbReference type="GO" id="GO:0006281">
    <property type="term" value="P:DNA repair"/>
    <property type="evidence" value="ECO:0007669"/>
    <property type="project" value="TreeGrafter"/>
</dbReference>
<dbReference type="SUPFAM" id="SSF56784">
    <property type="entry name" value="HAD-like"/>
    <property type="match status" value="1"/>
</dbReference>
<comment type="catalytic activity">
    <reaction evidence="1">
        <text>2-phosphoglycolate + H2O = glycolate + phosphate</text>
        <dbReference type="Rhea" id="RHEA:14369"/>
        <dbReference type="ChEBI" id="CHEBI:15377"/>
        <dbReference type="ChEBI" id="CHEBI:29805"/>
        <dbReference type="ChEBI" id="CHEBI:43474"/>
        <dbReference type="ChEBI" id="CHEBI:58033"/>
        <dbReference type="EC" id="3.1.3.18"/>
    </reaction>
</comment>
<dbReference type="GO" id="GO:0008967">
    <property type="term" value="F:phosphoglycolate phosphatase activity"/>
    <property type="evidence" value="ECO:0007669"/>
    <property type="project" value="UniProtKB-EC"/>
</dbReference>
<dbReference type="EMBL" id="FWWZ01000001">
    <property type="protein sequence ID" value="SMC08442.1"/>
    <property type="molecule type" value="Genomic_DNA"/>
</dbReference>
<accession>A0A1W1WQD9</accession>
<dbReference type="Pfam" id="PF13419">
    <property type="entry name" value="HAD_2"/>
    <property type="match status" value="1"/>
</dbReference>
<dbReference type="STRING" id="1069081.SAMN05660197_0194"/>
<evidence type="ECO:0000313" key="6">
    <source>
        <dbReference type="Proteomes" id="UP000192602"/>
    </source>
</evidence>
<dbReference type="InterPro" id="IPR023198">
    <property type="entry name" value="PGP-like_dom2"/>
</dbReference>
<protein>
    <recommendedName>
        <fullName evidence="4">phosphoglycolate phosphatase</fullName>
        <ecNumber evidence="4">3.1.3.18</ecNumber>
    </recommendedName>
</protein>
<dbReference type="AlphaFoldDB" id="A0A1W1WQD9"/>
<sequence length="217" mass="24339">MKKYTILFDLDGTIIDSTPAILRGFSYAFNKFGLSTPPHEKILSLIGHPLDFMFTHLGIKEDVEKFVDAYKEHYRVIAKDFTTLLPGAKEAVQEAVTFANLAVVTTKTGVYSIELLQHLGLMDCFEVVIGRENVIHPKPHPEPLLKAMHILQAHKEYTFMIGDTCLDMEAAKAAEVKGVGVLCGYGNKEELQRCAHWLKKDAFEAVLFIKKLSKSNN</sequence>
<comment type="similarity">
    <text evidence="3">Belongs to the HAD-like hydrolase superfamily. CbbY/CbbZ/Gph/YieH family.</text>
</comment>
<evidence type="ECO:0000256" key="2">
    <source>
        <dbReference type="ARBA" id="ARBA00004818"/>
    </source>
</evidence>
<dbReference type="Gene3D" id="1.10.150.240">
    <property type="entry name" value="Putative phosphatase, domain 2"/>
    <property type="match status" value="1"/>
</dbReference>
<dbReference type="InterPro" id="IPR023214">
    <property type="entry name" value="HAD_sf"/>
</dbReference>
<gene>
    <name evidence="5" type="ORF">SAMN05660197_0194</name>
</gene>
<dbReference type="InterPro" id="IPR041492">
    <property type="entry name" value="HAD_2"/>
</dbReference>
<dbReference type="OrthoDB" id="9793014at2"/>
<comment type="pathway">
    <text evidence="2">Organic acid metabolism; glycolate biosynthesis; glycolate from 2-phosphoglycolate: step 1/1.</text>
</comment>
<dbReference type="EC" id="3.1.3.18" evidence="4"/>
<organism evidence="5 6">
    <name type="scientific">Nitratiruptor tergarcus DSM 16512</name>
    <dbReference type="NCBI Taxonomy" id="1069081"/>
    <lineage>
        <taxon>Bacteria</taxon>
        <taxon>Pseudomonadati</taxon>
        <taxon>Campylobacterota</taxon>
        <taxon>Epsilonproteobacteria</taxon>
        <taxon>Nautiliales</taxon>
        <taxon>Nitratiruptoraceae</taxon>
        <taxon>Nitratiruptor</taxon>
    </lineage>
</organism>
<proteinExistence type="inferred from homology"/>
<dbReference type="InterPro" id="IPR050155">
    <property type="entry name" value="HAD-like_hydrolase_sf"/>
</dbReference>
<evidence type="ECO:0000256" key="4">
    <source>
        <dbReference type="ARBA" id="ARBA00013078"/>
    </source>
</evidence>
<name>A0A1W1WQD9_9BACT</name>
<dbReference type="SFLD" id="SFLDS00003">
    <property type="entry name" value="Haloacid_Dehalogenase"/>
    <property type="match status" value="1"/>
</dbReference>
<dbReference type="Gene3D" id="3.40.50.1000">
    <property type="entry name" value="HAD superfamily/HAD-like"/>
    <property type="match status" value="1"/>
</dbReference>
<evidence type="ECO:0000256" key="1">
    <source>
        <dbReference type="ARBA" id="ARBA00000830"/>
    </source>
</evidence>
<dbReference type="PANTHER" id="PTHR43434">
    <property type="entry name" value="PHOSPHOGLYCOLATE PHOSPHATASE"/>
    <property type="match status" value="1"/>
</dbReference>
<dbReference type="GO" id="GO:0005829">
    <property type="term" value="C:cytosol"/>
    <property type="evidence" value="ECO:0007669"/>
    <property type="project" value="TreeGrafter"/>
</dbReference>
<dbReference type="InterPro" id="IPR036412">
    <property type="entry name" value="HAD-like_sf"/>
</dbReference>
<keyword evidence="6" id="KW-1185">Reference proteome</keyword>
<dbReference type="PANTHER" id="PTHR43434:SF1">
    <property type="entry name" value="PHOSPHOGLYCOLATE PHOSPHATASE"/>
    <property type="match status" value="1"/>
</dbReference>